<accession>A0AAE0IYI2</accession>
<feature type="region of interest" description="Disordered" evidence="2">
    <location>
        <begin position="269"/>
        <end position="301"/>
    </location>
</feature>
<feature type="compositionally biased region" description="Acidic residues" evidence="2">
    <location>
        <begin position="490"/>
        <end position="508"/>
    </location>
</feature>
<dbReference type="InterPro" id="IPR029130">
    <property type="entry name" value="Acid_ceramidase_N"/>
</dbReference>
<dbReference type="Pfam" id="PF15508">
    <property type="entry name" value="NAAA-beta"/>
    <property type="match status" value="1"/>
</dbReference>
<dbReference type="PANTHER" id="PTHR28583:SF1">
    <property type="entry name" value="ACID CERAMIDASE"/>
    <property type="match status" value="1"/>
</dbReference>
<protein>
    <recommendedName>
        <fullName evidence="1">ceramidase</fullName>
        <ecNumber evidence="1">3.5.1.23</ecNumber>
    </recommendedName>
</protein>
<feature type="compositionally biased region" description="Pro residues" evidence="2">
    <location>
        <begin position="41"/>
        <end position="55"/>
    </location>
</feature>
<proteinExistence type="predicted"/>
<evidence type="ECO:0000313" key="5">
    <source>
        <dbReference type="Proteomes" id="UP001286456"/>
    </source>
</evidence>
<feature type="compositionally biased region" description="Basic residues" evidence="2">
    <location>
        <begin position="276"/>
        <end position="285"/>
    </location>
</feature>
<evidence type="ECO:0000256" key="2">
    <source>
        <dbReference type="SAM" id="MobiDB-lite"/>
    </source>
</evidence>
<reference evidence="4" key="1">
    <citation type="journal article" date="2023" name="Mol. Phylogenet. Evol.">
        <title>Genome-scale phylogeny and comparative genomics of the fungal order Sordariales.</title>
        <authorList>
            <person name="Hensen N."/>
            <person name="Bonometti L."/>
            <person name="Westerberg I."/>
            <person name="Brannstrom I.O."/>
            <person name="Guillou S."/>
            <person name="Cros-Aarteil S."/>
            <person name="Calhoun S."/>
            <person name="Haridas S."/>
            <person name="Kuo A."/>
            <person name="Mondo S."/>
            <person name="Pangilinan J."/>
            <person name="Riley R."/>
            <person name="LaButti K."/>
            <person name="Andreopoulos B."/>
            <person name="Lipzen A."/>
            <person name="Chen C."/>
            <person name="Yan M."/>
            <person name="Daum C."/>
            <person name="Ng V."/>
            <person name="Clum A."/>
            <person name="Steindorff A."/>
            <person name="Ohm R.A."/>
            <person name="Martin F."/>
            <person name="Silar P."/>
            <person name="Natvig D.O."/>
            <person name="Lalanne C."/>
            <person name="Gautier V."/>
            <person name="Ament-Velasquez S.L."/>
            <person name="Kruys A."/>
            <person name="Hutchinson M.I."/>
            <person name="Powell A.J."/>
            <person name="Barry K."/>
            <person name="Miller A.N."/>
            <person name="Grigoriev I.V."/>
            <person name="Debuchy R."/>
            <person name="Gladieux P."/>
            <person name="Hiltunen Thoren M."/>
            <person name="Johannesson H."/>
        </authorList>
    </citation>
    <scope>NUCLEOTIDE SEQUENCE</scope>
    <source>
        <strain evidence="4">SMH4131-1</strain>
    </source>
</reference>
<dbReference type="EMBL" id="JAUEPO010000002">
    <property type="protein sequence ID" value="KAK3332871.1"/>
    <property type="molecule type" value="Genomic_DNA"/>
</dbReference>
<comment type="caution">
    <text evidence="4">The sequence shown here is derived from an EMBL/GenBank/DDBJ whole genome shotgun (WGS) entry which is preliminary data.</text>
</comment>
<feature type="region of interest" description="Disordered" evidence="2">
    <location>
        <begin position="490"/>
        <end position="518"/>
    </location>
</feature>
<gene>
    <name evidence="4" type="ORF">B0T19DRAFT_416658</name>
</gene>
<sequence>MEQTTQPPTHRYNTRSRDAAKPPAEPKATKPVSSRKQTITSPPPPWELHGRPPPRFTVDLSLPPEHRYDHITPHMKAALEQGDVLALFSTLIESVTPNAPFLRASLHLLTRVAFRRVYSDEETAELRGISRSTGQPMYLLVAFNVLLDLLLGCTSGGVRYEEPSSCPKSHMVHFRTLDWTMDPLRYLVVELDFVAHRDGPVVATTVGYFGYVGVITGVRKGLSLSLNHRATHDRSTLGKRLSYRWHQAMVLLGHRPSISSTLRHNLFTASPDIPVPRRRHKHKRVGTTEREKPRPTNITPGMPTIINALTHAPSTAAYLIFCTPSAAYSLEQDNHTARIHTSSTLLTTCNHDVAEEESFRPLPLNPRPTNHVPATVKAHSWIPFLSSPHSADASDTDSASSASVDYTPEEIIQLLLEDSISRKGTVKTVWASRLEQRRRRNPKSDGVGLEDVLHMLGAEEISGEPTHYAVVMDPEHGTVLWRRVYDVGELDPASDSDSNSEPESDSGVETDYGSIRGA</sequence>
<dbReference type="GO" id="GO:0017040">
    <property type="term" value="F:N-acylsphingosine amidohydrolase activity"/>
    <property type="evidence" value="ECO:0007669"/>
    <property type="project" value="UniProtKB-EC"/>
</dbReference>
<dbReference type="AlphaFoldDB" id="A0AAE0IYI2"/>
<evidence type="ECO:0000313" key="4">
    <source>
        <dbReference type="EMBL" id="KAK3332871.1"/>
    </source>
</evidence>
<dbReference type="Proteomes" id="UP001286456">
    <property type="component" value="Unassembled WGS sequence"/>
</dbReference>
<dbReference type="EC" id="3.5.1.23" evidence="1"/>
<feature type="domain" description="Acid ceramidase N-terminal" evidence="3">
    <location>
        <begin position="52"/>
        <end position="103"/>
    </location>
</feature>
<evidence type="ECO:0000256" key="1">
    <source>
        <dbReference type="ARBA" id="ARBA00011891"/>
    </source>
</evidence>
<evidence type="ECO:0000259" key="3">
    <source>
        <dbReference type="Pfam" id="PF15508"/>
    </source>
</evidence>
<organism evidence="4 5">
    <name type="scientific">Cercophora scortea</name>
    <dbReference type="NCBI Taxonomy" id="314031"/>
    <lineage>
        <taxon>Eukaryota</taxon>
        <taxon>Fungi</taxon>
        <taxon>Dikarya</taxon>
        <taxon>Ascomycota</taxon>
        <taxon>Pezizomycotina</taxon>
        <taxon>Sordariomycetes</taxon>
        <taxon>Sordariomycetidae</taxon>
        <taxon>Sordariales</taxon>
        <taxon>Lasiosphaeriaceae</taxon>
        <taxon>Cercophora</taxon>
    </lineage>
</organism>
<name>A0AAE0IYI2_9PEZI</name>
<feature type="region of interest" description="Disordered" evidence="2">
    <location>
        <begin position="1"/>
        <end position="56"/>
    </location>
</feature>
<dbReference type="PANTHER" id="PTHR28583">
    <property type="entry name" value="ACID AMIDASE"/>
    <property type="match status" value="1"/>
</dbReference>
<keyword evidence="5" id="KW-1185">Reference proteome</keyword>
<reference evidence="4" key="2">
    <citation type="submission" date="2023-06" db="EMBL/GenBank/DDBJ databases">
        <authorList>
            <consortium name="Lawrence Berkeley National Laboratory"/>
            <person name="Haridas S."/>
            <person name="Hensen N."/>
            <person name="Bonometti L."/>
            <person name="Westerberg I."/>
            <person name="Brannstrom I.O."/>
            <person name="Guillou S."/>
            <person name="Cros-Aarteil S."/>
            <person name="Calhoun S."/>
            <person name="Kuo A."/>
            <person name="Mondo S."/>
            <person name="Pangilinan J."/>
            <person name="Riley R."/>
            <person name="Labutti K."/>
            <person name="Andreopoulos B."/>
            <person name="Lipzen A."/>
            <person name="Chen C."/>
            <person name="Yanf M."/>
            <person name="Daum C."/>
            <person name="Ng V."/>
            <person name="Clum A."/>
            <person name="Steindorff A."/>
            <person name="Ohm R."/>
            <person name="Martin F."/>
            <person name="Silar P."/>
            <person name="Natvig D."/>
            <person name="Lalanne C."/>
            <person name="Gautier V."/>
            <person name="Ament-Velasquez S.L."/>
            <person name="Kruys A."/>
            <person name="Hutchinson M.I."/>
            <person name="Powell A.J."/>
            <person name="Barry K."/>
            <person name="Miller A.N."/>
            <person name="Grigoriev I.V."/>
            <person name="Debuchy R."/>
            <person name="Gladieux P."/>
            <person name="Thoren M.H."/>
            <person name="Johannesson H."/>
        </authorList>
    </citation>
    <scope>NUCLEOTIDE SEQUENCE</scope>
    <source>
        <strain evidence="4">SMH4131-1</strain>
    </source>
</reference>